<dbReference type="EMBL" id="JANBUM010000386">
    <property type="protein sequence ID" value="KAJ2777835.1"/>
    <property type="molecule type" value="Genomic_DNA"/>
</dbReference>
<name>A0A9W8H2Y8_9FUNG</name>
<gene>
    <name evidence="1" type="ORF">GGI15_004377</name>
</gene>
<feature type="non-terminal residue" evidence="1">
    <location>
        <position position="1"/>
    </location>
</feature>
<sequence length="521" mass="59714">FIEKAFSHLVLEFNDALSPRFRFHQCPVFIKPLEYPTEKLVKTLHIPIISWNFIARGDLYNWMLESDYTQLVFSSAQSLVISQVDCSPAFCLADIDAGVAAQNIAVMLRLFRMMTPNISKIDLQWHPIEYPDAEGNLYAPVVHAISDIISNTRDITVDSKKVFRKTSIADMAVPLDLTSFTFTFGAESLWCNEVIRHNSQCLKRLTLLFYLDKDVSMPLFDETESKPIVFSSLDTLKLLYAGSLHARSLPLPRKTASLSNSRTVHFPYLRVFESTVPYPFAYNVLPDTLLSLEKLSIYIPEDILESRPTFEHLASSRFPNLLNLSIHGYINYSNRMVQPNRFRDPAMLKFLPQILDPASLRFFKVDCPMDKSLVFNDAYMVSMFANLRVLEIQYVTLLFREILWLLETAPNLERLYCQPHQGAPDIDGVRPEKMPEYIHGMRPLNKNFAWLETDDRFSGQPSRNQVKIALLLAIGCPSFTRLSYPFIPNDTILKVAESVMRTKPFVNYADAASAFISKLKF</sequence>
<evidence type="ECO:0000313" key="2">
    <source>
        <dbReference type="Proteomes" id="UP001140172"/>
    </source>
</evidence>
<dbReference type="AlphaFoldDB" id="A0A9W8H2Y8"/>
<evidence type="ECO:0000313" key="1">
    <source>
        <dbReference type="EMBL" id="KAJ2777835.1"/>
    </source>
</evidence>
<dbReference type="OrthoDB" id="5573228at2759"/>
<organism evidence="1 2">
    <name type="scientific">Coemansia interrupta</name>
    <dbReference type="NCBI Taxonomy" id="1126814"/>
    <lineage>
        <taxon>Eukaryota</taxon>
        <taxon>Fungi</taxon>
        <taxon>Fungi incertae sedis</taxon>
        <taxon>Zoopagomycota</taxon>
        <taxon>Kickxellomycotina</taxon>
        <taxon>Kickxellomycetes</taxon>
        <taxon>Kickxellales</taxon>
        <taxon>Kickxellaceae</taxon>
        <taxon>Coemansia</taxon>
    </lineage>
</organism>
<protein>
    <submittedName>
        <fullName evidence="1">Uncharacterized protein</fullName>
    </submittedName>
</protein>
<dbReference type="Proteomes" id="UP001140172">
    <property type="component" value="Unassembled WGS sequence"/>
</dbReference>
<keyword evidence="2" id="KW-1185">Reference proteome</keyword>
<reference evidence="1" key="1">
    <citation type="submission" date="2022-07" db="EMBL/GenBank/DDBJ databases">
        <title>Phylogenomic reconstructions and comparative analyses of Kickxellomycotina fungi.</title>
        <authorList>
            <person name="Reynolds N.K."/>
            <person name="Stajich J.E."/>
            <person name="Barry K."/>
            <person name="Grigoriev I.V."/>
            <person name="Crous P."/>
            <person name="Smith M.E."/>
        </authorList>
    </citation>
    <scope>NUCLEOTIDE SEQUENCE</scope>
    <source>
        <strain evidence="1">BCRC 34489</strain>
    </source>
</reference>
<proteinExistence type="predicted"/>
<comment type="caution">
    <text evidence="1">The sequence shown here is derived from an EMBL/GenBank/DDBJ whole genome shotgun (WGS) entry which is preliminary data.</text>
</comment>
<accession>A0A9W8H2Y8</accession>